<feature type="domain" description="MobA-like NTP transferase" evidence="1">
    <location>
        <begin position="14"/>
        <end position="220"/>
    </location>
</feature>
<protein>
    <recommendedName>
        <fullName evidence="1">MobA-like NTP transferase domain-containing protein</fullName>
    </recommendedName>
</protein>
<dbReference type="EMBL" id="UOGE01000053">
    <property type="protein sequence ID" value="VAX20293.1"/>
    <property type="molecule type" value="Genomic_DNA"/>
</dbReference>
<dbReference type="SUPFAM" id="SSF53448">
    <property type="entry name" value="Nucleotide-diphospho-sugar transferases"/>
    <property type="match status" value="1"/>
</dbReference>
<sequence>MAKTGKTARLKVDALIMCGDKGASRPVVGKSKAFLKIAGVPLFIHVLRAVEGARGVGRIFIVGDKKRLDSDLLQYRKGEPGGKRVVTLEQWGNLLANVWHGFLATIDRYEPGREETDKYLREKAVFLVSGDVPLLSSEEVDEFLGAADMEKKDYVTGITSEETLKNYYPRDGAPGIRMSYFHLREGLFRVNNMHLAKPFIVANRGLIQLAYEARYQKKLRNVLWFAWKLIAMRATGRCLWIYFLMHTALTARRMGLTGVAEFLRNRVSTRDLEKVIGSLLKLRMGSVITLSGGSALDVDNERDYIVISEMFEKWKAMQTRGM</sequence>
<dbReference type="Gene3D" id="3.90.550.10">
    <property type="entry name" value="Spore Coat Polysaccharide Biosynthesis Protein SpsA, Chain A"/>
    <property type="match status" value="1"/>
</dbReference>
<proteinExistence type="predicted"/>
<accession>A0A3B1C6N0</accession>
<evidence type="ECO:0000259" key="1">
    <source>
        <dbReference type="Pfam" id="PF12804"/>
    </source>
</evidence>
<name>A0A3B1C6N0_9ZZZZ</name>
<dbReference type="Pfam" id="PF12804">
    <property type="entry name" value="NTP_transf_3"/>
    <property type="match status" value="1"/>
</dbReference>
<dbReference type="GO" id="GO:0016779">
    <property type="term" value="F:nucleotidyltransferase activity"/>
    <property type="evidence" value="ECO:0007669"/>
    <property type="project" value="UniProtKB-ARBA"/>
</dbReference>
<evidence type="ECO:0000313" key="2">
    <source>
        <dbReference type="EMBL" id="VAX20293.1"/>
    </source>
</evidence>
<dbReference type="InterPro" id="IPR029044">
    <property type="entry name" value="Nucleotide-diphossugar_trans"/>
</dbReference>
<reference evidence="2" key="1">
    <citation type="submission" date="2018-06" db="EMBL/GenBank/DDBJ databases">
        <authorList>
            <person name="Zhirakovskaya E."/>
        </authorList>
    </citation>
    <scope>NUCLEOTIDE SEQUENCE</scope>
</reference>
<dbReference type="InterPro" id="IPR025877">
    <property type="entry name" value="MobA-like_NTP_Trfase"/>
</dbReference>
<organism evidence="2">
    <name type="scientific">hydrothermal vent metagenome</name>
    <dbReference type="NCBI Taxonomy" id="652676"/>
    <lineage>
        <taxon>unclassified sequences</taxon>
        <taxon>metagenomes</taxon>
        <taxon>ecological metagenomes</taxon>
    </lineage>
</organism>
<dbReference type="AlphaFoldDB" id="A0A3B1C6N0"/>
<gene>
    <name evidence="2" type="ORF">MNBD_NITROSPINAE02-2205</name>
</gene>